<organism evidence="1 2">
    <name type="scientific">Liparis tanakae</name>
    <name type="common">Tanaka's snailfish</name>
    <dbReference type="NCBI Taxonomy" id="230148"/>
    <lineage>
        <taxon>Eukaryota</taxon>
        <taxon>Metazoa</taxon>
        <taxon>Chordata</taxon>
        <taxon>Craniata</taxon>
        <taxon>Vertebrata</taxon>
        <taxon>Euteleostomi</taxon>
        <taxon>Actinopterygii</taxon>
        <taxon>Neopterygii</taxon>
        <taxon>Teleostei</taxon>
        <taxon>Neoteleostei</taxon>
        <taxon>Acanthomorphata</taxon>
        <taxon>Eupercaria</taxon>
        <taxon>Perciformes</taxon>
        <taxon>Cottioidei</taxon>
        <taxon>Cottales</taxon>
        <taxon>Liparidae</taxon>
        <taxon>Liparis</taxon>
    </lineage>
</organism>
<name>A0A4Z2G9B3_9TELE</name>
<reference evidence="1 2" key="1">
    <citation type="submission" date="2019-03" db="EMBL/GenBank/DDBJ databases">
        <title>First draft genome of Liparis tanakae, snailfish: a comprehensive survey of snailfish specific genes.</title>
        <authorList>
            <person name="Kim W."/>
            <person name="Song I."/>
            <person name="Jeong J.-H."/>
            <person name="Kim D."/>
            <person name="Kim S."/>
            <person name="Ryu S."/>
            <person name="Song J.Y."/>
            <person name="Lee S.K."/>
        </authorList>
    </citation>
    <scope>NUCLEOTIDE SEQUENCE [LARGE SCALE GENOMIC DNA]</scope>
    <source>
        <tissue evidence="1">Muscle</tissue>
    </source>
</reference>
<keyword evidence="2" id="KW-1185">Reference proteome</keyword>
<dbReference type="EMBL" id="SRLO01000630">
    <property type="protein sequence ID" value="TNN50137.1"/>
    <property type="molecule type" value="Genomic_DNA"/>
</dbReference>
<dbReference type="AlphaFoldDB" id="A0A4Z2G9B3"/>
<accession>A0A4Z2G9B3</accession>
<dbReference type="Proteomes" id="UP000314294">
    <property type="component" value="Unassembled WGS sequence"/>
</dbReference>
<gene>
    <name evidence="1" type="ORF">EYF80_039680</name>
</gene>
<evidence type="ECO:0000313" key="2">
    <source>
        <dbReference type="Proteomes" id="UP000314294"/>
    </source>
</evidence>
<proteinExistence type="predicted"/>
<evidence type="ECO:0000313" key="1">
    <source>
        <dbReference type="EMBL" id="TNN50137.1"/>
    </source>
</evidence>
<comment type="caution">
    <text evidence="1">The sequence shown here is derived from an EMBL/GenBank/DDBJ whole genome shotgun (WGS) entry which is preliminary data.</text>
</comment>
<sequence length="116" mass="12356">MNSEGGSSGLLVSRFTACAVSVYCACSSRSSVLVAWMLPVLSSMTKMVPAPSPDRMYLMLPTPESTAAFPLRVPNAAPQSAEMPSSTRKALIGPRPRLFIGRIAISPPLPAELRLH</sequence>
<protein>
    <submittedName>
        <fullName evidence="1">Uncharacterized protein</fullName>
    </submittedName>
</protein>